<gene>
    <name evidence="1" type="ORF">CEXT_234151</name>
</gene>
<comment type="caution">
    <text evidence="1">The sequence shown here is derived from an EMBL/GenBank/DDBJ whole genome shotgun (WGS) entry which is preliminary data.</text>
</comment>
<sequence>MKRGGVRGGMCHAPANSMQNKYARLSLRSLPCFSLLRCVMAKVIAMHRDPIINYDDSEVSSYKNTSTRKYSNLPLVLSGHDRHLLRARVRVAREDPWPRGLEASWRRAAWKEMVSRETAVVFADEKRGCLFPH</sequence>
<organism evidence="1 2">
    <name type="scientific">Caerostris extrusa</name>
    <name type="common">Bark spider</name>
    <name type="synonym">Caerostris bankana</name>
    <dbReference type="NCBI Taxonomy" id="172846"/>
    <lineage>
        <taxon>Eukaryota</taxon>
        <taxon>Metazoa</taxon>
        <taxon>Ecdysozoa</taxon>
        <taxon>Arthropoda</taxon>
        <taxon>Chelicerata</taxon>
        <taxon>Arachnida</taxon>
        <taxon>Araneae</taxon>
        <taxon>Araneomorphae</taxon>
        <taxon>Entelegynae</taxon>
        <taxon>Araneoidea</taxon>
        <taxon>Araneidae</taxon>
        <taxon>Caerostris</taxon>
    </lineage>
</organism>
<dbReference type="Proteomes" id="UP001054945">
    <property type="component" value="Unassembled WGS sequence"/>
</dbReference>
<name>A0AAV4X206_CAEEX</name>
<evidence type="ECO:0000313" key="1">
    <source>
        <dbReference type="EMBL" id="GIY88553.1"/>
    </source>
</evidence>
<reference evidence="1 2" key="1">
    <citation type="submission" date="2021-06" db="EMBL/GenBank/DDBJ databases">
        <title>Caerostris extrusa draft genome.</title>
        <authorList>
            <person name="Kono N."/>
            <person name="Arakawa K."/>
        </authorList>
    </citation>
    <scope>NUCLEOTIDE SEQUENCE [LARGE SCALE GENOMIC DNA]</scope>
</reference>
<dbReference type="AlphaFoldDB" id="A0AAV4X206"/>
<proteinExistence type="predicted"/>
<protein>
    <submittedName>
        <fullName evidence="1">Uncharacterized protein</fullName>
    </submittedName>
</protein>
<accession>A0AAV4X206</accession>
<evidence type="ECO:0000313" key="2">
    <source>
        <dbReference type="Proteomes" id="UP001054945"/>
    </source>
</evidence>
<dbReference type="EMBL" id="BPLR01017074">
    <property type="protein sequence ID" value="GIY88553.1"/>
    <property type="molecule type" value="Genomic_DNA"/>
</dbReference>
<keyword evidence="2" id="KW-1185">Reference proteome</keyword>